<proteinExistence type="predicted"/>
<sequence>MVLAVREEFLGCSWTGIGMIGELSTLSFFQSKRLPADLYHDQSINQRIVLVGHHLRSMERLQEEGRGITRGGGGDEQTGWTHRSGRRGDVRLPHHFCFNSCTLETREEGGGGRGRGCVCALGHFRPGRGKHSEEGGVEVLLSAPSGFVVFRLCDFSRLANFIK</sequence>
<dbReference type="Proteomes" id="UP000504637">
    <property type="component" value="Unplaced"/>
</dbReference>
<reference evidence="3" key="2">
    <citation type="submission" date="2020-04" db="EMBL/GenBank/DDBJ databases">
        <authorList>
            <consortium name="NCBI Genome Project"/>
        </authorList>
    </citation>
    <scope>NUCLEOTIDE SEQUENCE</scope>
    <source>
        <strain evidence="3">CBS 342.82</strain>
    </source>
</reference>
<dbReference type="AlphaFoldDB" id="A0A6J3MB35"/>
<evidence type="ECO:0000313" key="2">
    <source>
        <dbReference type="Proteomes" id="UP000504637"/>
    </source>
</evidence>
<dbReference type="RefSeq" id="XP_033462104.1">
    <property type="nucleotide sequence ID" value="XM_033599199.1"/>
</dbReference>
<feature type="region of interest" description="Disordered" evidence="1">
    <location>
        <begin position="64"/>
        <end position="86"/>
    </location>
</feature>
<dbReference type="GeneID" id="54356998"/>
<protein>
    <submittedName>
        <fullName evidence="3">Uncharacterized protein</fullName>
    </submittedName>
</protein>
<reference evidence="3" key="1">
    <citation type="submission" date="2020-01" db="EMBL/GenBank/DDBJ databases">
        <authorList>
            <consortium name="DOE Joint Genome Institute"/>
            <person name="Haridas S."/>
            <person name="Albert R."/>
            <person name="Binder M."/>
            <person name="Bloem J."/>
            <person name="Labutti K."/>
            <person name="Salamov A."/>
            <person name="Andreopoulos B."/>
            <person name="Baker S.E."/>
            <person name="Barry K."/>
            <person name="Bills G."/>
            <person name="Bluhm B.H."/>
            <person name="Cannon C."/>
            <person name="Castanera R."/>
            <person name="Culley D.E."/>
            <person name="Daum C."/>
            <person name="Ezra D."/>
            <person name="Gonzalez J.B."/>
            <person name="Henrissat B."/>
            <person name="Kuo A."/>
            <person name="Liang C."/>
            <person name="Lipzen A."/>
            <person name="Lutzoni F."/>
            <person name="Magnuson J."/>
            <person name="Mondo S."/>
            <person name="Nolan M."/>
            <person name="Ohm R."/>
            <person name="Pangilinan J."/>
            <person name="Park H.-J."/>
            <person name="Ramirez L."/>
            <person name="Alfaro M."/>
            <person name="Sun H."/>
            <person name="Tritt A."/>
            <person name="Yoshinaga Y."/>
            <person name="Zwiers L.-H."/>
            <person name="Turgeon B.G."/>
            <person name="Goodwin S.B."/>
            <person name="Spatafora J.W."/>
            <person name="Crous P.W."/>
            <person name="Grigoriev I.V."/>
        </authorList>
    </citation>
    <scope>NUCLEOTIDE SEQUENCE</scope>
    <source>
        <strain evidence="3">CBS 342.82</strain>
    </source>
</reference>
<organism evidence="3">
    <name type="scientific">Dissoconium aciculare CBS 342.82</name>
    <dbReference type="NCBI Taxonomy" id="1314786"/>
    <lineage>
        <taxon>Eukaryota</taxon>
        <taxon>Fungi</taxon>
        <taxon>Dikarya</taxon>
        <taxon>Ascomycota</taxon>
        <taxon>Pezizomycotina</taxon>
        <taxon>Dothideomycetes</taxon>
        <taxon>Dothideomycetidae</taxon>
        <taxon>Mycosphaerellales</taxon>
        <taxon>Dissoconiaceae</taxon>
        <taxon>Dissoconium</taxon>
    </lineage>
</organism>
<accession>A0A6J3MB35</accession>
<evidence type="ECO:0000256" key="1">
    <source>
        <dbReference type="SAM" id="MobiDB-lite"/>
    </source>
</evidence>
<keyword evidence="2" id="KW-1185">Reference proteome</keyword>
<reference evidence="3" key="3">
    <citation type="submission" date="2025-08" db="UniProtKB">
        <authorList>
            <consortium name="RefSeq"/>
        </authorList>
    </citation>
    <scope>IDENTIFICATION</scope>
    <source>
        <strain evidence="3">CBS 342.82</strain>
    </source>
</reference>
<name>A0A6J3MB35_9PEZI</name>
<evidence type="ECO:0000313" key="3">
    <source>
        <dbReference type="RefSeq" id="XP_033462104.1"/>
    </source>
</evidence>
<gene>
    <name evidence="3" type="ORF">K489DRAFT_148233</name>
</gene>